<dbReference type="RefSeq" id="WP_072829058.1">
    <property type="nucleotide sequence ID" value="NZ_FQXP01000003.1"/>
</dbReference>
<organism evidence="1 2">
    <name type="scientific">Clostridium collagenovorans DSM 3089</name>
    <dbReference type="NCBI Taxonomy" id="1121306"/>
    <lineage>
        <taxon>Bacteria</taxon>
        <taxon>Bacillati</taxon>
        <taxon>Bacillota</taxon>
        <taxon>Clostridia</taxon>
        <taxon>Eubacteriales</taxon>
        <taxon>Clostridiaceae</taxon>
        <taxon>Clostridium</taxon>
    </lineage>
</organism>
<evidence type="ECO:0000313" key="2">
    <source>
        <dbReference type="Proteomes" id="UP000184526"/>
    </source>
</evidence>
<dbReference type="Gene3D" id="3.40.50.1820">
    <property type="entry name" value="alpha/beta hydrolase"/>
    <property type="match status" value="1"/>
</dbReference>
<sequence>MGNIKDIESYKIRNLYNELIEENYKALDVFWDEIKESGSPIIEAVEDDNTQVMVTFIYKAEEKIENVVVYGAFPSYRYKENLMEQLLDSNLWYRTYKVRNDIKFSYNYSVNDALDDDYKKRSSNFSLDKLNRNIIVFPKDPEDEEDREQRKSLVKLCNVKEDIWNKTMKHSNHGTLELHRFKSEILNNSRRVWVYKPYKYEENLDENNLIIFTDGFLHINILNSVTILDNLIYEDLIHESVCVFVDSNDNRVEELAFNKSYGEFITKEILPWVHSNYKVTNELSKTVISGVSLGALASTYIALKFPNVFGNVLAQSGSFFWDNHWLIDEYESSEKVQSKFYLNVGILEDRPYDDEPIMKDYIDKLRDVLIAKGYDVFYEGFQSGHDFLSWGEKLATGLIALIGKKNL</sequence>
<dbReference type="PANTHER" id="PTHR48098">
    <property type="entry name" value="ENTEROCHELIN ESTERASE-RELATED"/>
    <property type="match status" value="1"/>
</dbReference>
<accession>A0A1M5SFR0</accession>
<dbReference type="SUPFAM" id="SSF53474">
    <property type="entry name" value="alpha/beta-Hydrolases"/>
    <property type="match status" value="1"/>
</dbReference>
<dbReference type="EMBL" id="FQXP01000003">
    <property type="protein sequence ID" value="SHH37319.1"/>
    <property type="molecule type" value="Genomic_DNA"/>
</dbReference>
<dbReference type="InterPro" id="IPR050583">
    <property type="entry name" value="Mycobacterial_A85_antigen"/>
</dbReference>
<proteinExistence type="predicted"/>
<gene>
    <name evidence="1" type="ORF">SAMN02745196_00151</name>
</gene>
<dbReference type="Pfam" id="PF00756">
    <property type="entry name" value="Esterase"/>
    <property type="match status" value="1"/>
</dbReference>
<keyword evidence="2" id="KW-1185">Reference proteome</keyword>
<protein>
    <submittedName>
        <fullName evidence="1">Enterochelin esterase</fullName>
    </submittedName>
</protein>
<name>A0A1M5SFR0_9CLOT</name>
<dbReference type="InterPro" id="IPR013783">
    <property type="entry name" value="Ig-like_fold"/>
</dbReference>
<dbReference type="InterPro" id="IPR029058">
    <property type="entry name" value="AB_hydrolase_fold"/>
</dbReference>
<dbReference type="OrthoDB" id="9803578at2"/>
<dbReference type="PANTHER" id="PTHR48098:SF3">
    <property type="entry name" value="IRON(III) ENTEROBACTIN ESTERASE"/>
    <property type="match status" value="1"/>
</dbReference>
<dbReference type="Proteomes" id="UP000184526">
    <property type="component" value="Unassembled WGS sequence"/>
</dbReference>
<dbReference type="InterPro" id="IPR014756">
    <property type="entry name" value="Ig_E-set"/>
</dbReference>
<dbReference type="STRING" id="1121306.SAMN02745196_00151"/>
<dbReference type="SUPFAM" id="SSF81296">
    <property type="entry name" value="E set domains"/>
    <property type="match status" value="1"/>
</dbReference>
<evidence type="ECO:0000313" key="1">
    <source>
        <dbReference type="EMBL" id="SHH37319.1"/>
    </source>
</evidence>
<dbReference type="InterPro" id="IPR000801">
    <property type="entry name" value="Esterase-like"/>
</dbReference>
<dbReference type="AlphaFoldDB" id="A0A1M5SFR0"/>
<reference evidence="1 2" key="1">
    <citation type="submission" date="2016-11" db="EMBL/GenBank/DDBJ databases">
        <authorList>
            <person name="Jaros S."/>
            <person name="Januszkiewicz K."/>
            <person name="Wedrychowicz H."/>
        </authorList>
    </citation>
    <scope>NUCLEOTIDE SEQUENCE [LARGE SCALE GENOMIC DNA]</scope>
    <source>
        <strain evidence="1 2">DSM 3089</strain>
    </source>
</reference>
<dbReference type="Gene3D" id="2.60.40.10">
    <property type="entry name" value="Immunoglobulins"/>
    <property type="match status" value="1"/>
</dbReference>